<keyword evidence="3" id="KW-1185">Reference proteome</keyword>
<gene>
    <name evidence="2" type="ORF">KP509_33G020600</name>
</gene>
<feature type="region of interest" description="Disordered" evidence="1">
    <location>
        <begin position="33"/>
        <end position="56"/>
    </location>
</feature>
<dbReference type="EMBL" id="CM035438">
    <property type="protein sequence ID" value="KAH7285280.1"/>
    <property type="molecule type" value="Genomic_DNA"/>
</dbReference>
<name>A0A8T2QP05_CERRI</name>
<proteinExistence type="predicted"/>
<sequence>MMKSIERSNAEEDRRHRLLRRFSATIEKANMLIQKNVSNPSSSSSSSNGNCEDDHGIQMFANLDNKTEDYWKKLAEFEKLKQRVQSDCKRDNHSHHIRCIEQRPQQNILSSFLQTWRQQERKAIESIQQTVFFDDAWDVEIIFSSEKRSNNPMSL</sequence>
<organism evidence="2 3">
    <name type="scientific">Ceratopteris richardii</name>
    <name type="common">Triangle waterfern</name>
    <dbReference type="NCBI Taxonomy" id="49495"/>
    <lineage>
        <taxon>Eukaryota</taxon>
        <taxon>Viridiplantae</taxon>
        <taxon>Streptophyta</taxon>
        <taxon>Embryophyta</taxon>
        <taxon>Tracheophyta</taxon>
        <taxon>Polypodiopsida</taxon>
        <taxon>Polypodiidae</taxon>
        <taxon>Polypodiales</taxon>
        <taxon>Pteridineae</taxon>
        <taxon>Pteridaceae</taxon>
        <taxon>Parkerioideae</taxon>
        <taxon>Ceratopteris</taxon>
    </lineage>
</organism>
<evidence type="ECO:0000313" key="3">
    <source>
        <dbReference type="Proteomes" id="UP000825935"/>
    </source>
</evidence>
<dbReference type="Proteomes" id="UP000825935">
    <property type="component" value="Chromosome 33"/>
</dbReference>
<comment type="caution">
    <text evidence="2">The sequence shown here is derived from an EMBL/GenBank/DDBJ whole genome shotgun (WGS) entry which is preliminary data.</text>
</comment>
<evidence type="ECO:0000256" key="1">
    <source>
        <dbReference type="SAM" id="MobiDB-lite"/>
    </source>
</evidence>
<protein>
    <submittedName>
        <fullName evidence="2">Uncharacterized protein</fullName>
    </submittedName>
</protein>
<feature type="compositionally biased region" description="Low complexity" evidence="1">
    <location>
        <begin position="36"/>
        <end position="50"/>
    </location>
</feature>
<accession>A0A8T2QP05</accession>
<reference evidence="2" key="1">
    <citation type="submission" date="2021-08" db="EMBL/GenBank/DDBJ databases">
        <title>WGS assembly of Ceratopteris richardii.</title>
        <authorList>
            <person name="Marchant D.B."/>
            <person name="Chen G."/>
            <person name="Jenkins J."/>
            <person name="Shu S."/>
            <person name="Leebens-Mack J."/>
            <person name="Grimwood J."/>
            <person name="Schmutz J."/>
            <person name="Soltis P."/>
            <person name="Soltis D."/>
            <person name="Chen Z.-H."/>
        </authorList>
    </citation>
    <scope>NUCLEOTIDE SEQUENCE</scope>
    <source>
        <strain evidence="2">Whitten #5841</strain>
        <tissue evidence="2">Leaf</tissue>
    </source>
</reference>
<evidence type="ECO:0000313" key="2">
    <source>
        <dbReference type="EMBL" id="KAH7285280.1"/>
    </source>
</evidence>
<dbReference type="AlphaFoldDB" id="A0A8T2QP05"/>